<keyword evidence="2" id="KW-1185">Reference proteome</keyword>
<reference evidence="1 2" key="1">
    <citation type="submission" date="2016-12" db="EMBL/GenBank/DDBJ databases">
        <authorList>
            <person name="Song W.-J."/>
            <person name="Kurnit D.M."/>
        </authorList>
    </citation>
    <scope>NUCLEOTIDE SEQUENCE [LARGE SCALE GENOMIC DNA]</scope>
    <source>
        <strain evidence="1 2">DSM 11393</strain>
    </source>
</reference>
<dbReference type="RefSeq" id="WP_072695877.1">
    <property type="nucleotide sequence ID" value="NZ_FRDI01000002.1"/>
</dbReference>
<accession>A0A1M7RZ94</accession>
<organism evidence="1 2">
    <name type="scientific">Desulfovibrio litoralis DSM 11393</name>
    <dbReference type="NCBI Taxonomy" id="1121455"/>
    <lineage>
        <taxon>Bacteria</taxon>
        <taxon>Pseudomonadati</taxon>
        <taxon>Thermodesulfobacteriota</taxon>
        <taxon>Desulfovibrionia</taxon>
        <taxon>Desulfovibrionales</taxon>
        <taxon>Desulfovibrionaceae</taxon>
        <taxon>Desulfovibrio</taxon>
    </lineage>
</organism>
<evidence type="ECO:0000313" key="2">
    <source>
        <dbReference type="Proteomes" id="UP000186469"/>
    </source>
</evidence>
<dbReference type="Proteomes" id="UP000186469">
    <property type="component" value="Unassembled WGS sequence"/>
</dbReference>
<sequence length="254" mass="29389">MCFISFSNNTLSVLAETKTNTQLLSVPSSQALSSEKTNPFLKIDAKDLKEKQAAKMILEKYFSVPEPARGFFVGSLDDLYFDKNGEQHSLYKWTNISIEYRDNNLFVLSGGKKKHLTKITPIEAEDWPKTFLWTDDIDFDQKPDFFVVEQAAIGSGTSKFKLIDWDRKNKDGKPLFMPFDTKNFPPFHEEYEYSLLFNNGITFQPGFNAEKKILTASAWNGPFFDVEQWCFNGSQYFLCKEIKISYYAEAYNMF</sequence>
<evidence type="ECO:0000313" key="1">
    <source>
        <dbReference type="EMBL" id="SHN51498.1"/>
    </source>
</evidence>
<protein>
    <submittedName>
        <fullName evidence="1">Uncharacterized protein</fullName>
    </submittedName>
</protein>
<name>A0A1M7RZ94_9BACT</name>
<gene>
    <name evidence="1" type="ORF">SAMN02745728_00355</name>
</gene>
<proteinExistence type="predicted"/>
<dbReference type="AlphaFoldDB" id="A0A1M7RZ94"/>
<dbReference type="EMBL" id="FRDI01000002">
    <property type="protein sequence ID" value="SHN51498.1"/>
    <property type="molecule type" value="Genomic_DNA"/>
</dbReference>